<protein>
    <submittedName>
        <fullName evidence="2">Uncharacterized protein</fullName>
    </submittedName>
</protein>
<feature type="transmembrane region" description="Helical" evidence="1">
    <location>
        <begin position="240"/>
        <end position="261"/>
    </location>
</feature>
<keyword evidence="1" id="KW-0472">Membrane</keyword>
<evidence type="ECO:0000256" key="1">
    <source>
        <dbReference type="SAM" id="Phobius"/>
    </source>
</evidence>
<accession>A0A139A654</accession>
<evidence type="ECO:0000313" key="2">
    <source>
        <dbReference type="EMBL" id="KXS12277.1"/>
    </source>
</evidence>
<keyword evidence="1" id="KW-0812">Transmembrane</keyword>
<dbReference type="AlphaFoldDB" id="A0A139A654"/>
<organism evidence="2 3">
    <name type="scientific">Gonapodya prolifera (strain JEL478)</name>
    <name type="common">Monoblepharis prolifera</name>
    <dbReference type="NCBI Taxonomy" id="1344416"/>
    <lineage>
        <taxon>Eukaryota</taxon>
        <taxon>Fungi</taxon>
        <taxon>Fungi incertae sedis</taxon>
        <taxon>Chytridiomycota</taxon>
        <taxon>Chytridiomycota incertae sedis</taxon>
        <taxon>Monoblepharidomycetes</taxon>
        <taxon>Monoblepharidales</taxon>
        <taxon>Gonapodyaceae</taxon>
        <taxon>Gonapodya</taxon>
    </lineage>
</organism>
<feature type="transmembrane region" description="Helical" evidence="1">
    <location>
        <begin position="56"/>
        <end position="77"/>
    </location>
</feature>
<keyword evidence="3" id="KW-1185">Reference proteome</keyword>
<proteinExistence type="predicted"/>
<feature type="transmembrane region" description="Helical" evidence="1">
    <location>
        <begin position="116"/>
        <end position="144"/>
    </location>
</feature>
<feature type="transmembrane region" description="Helical" evidence="1">
    <location>
        <begin position="214"/>
        <end position="234"/>
    </location>
</feature>
<feature type="transmembrane region" description="Helical" evidence="1">
    <location>
        <begin position="164"/>
        <end position="185"/>
    </location>
</feature>
<keyword evidence="1" id="KW-1133">Transmembrane helix</keyword>
<feature type="transmembrane region" description="Helical" evidence="1">
    <location>
        <begin position="83"/>
        <end position="104"/>
    </location>
</feature>
<evidence type="ECO:0000313" key="3">
    <source>
        <dbReference type="Proteomes" id="UP000070544"/>
    </source>
</evidence>
<feature type="transmembrane region" description="Helical" evidence="1">
    <location>
        <begin position="23"/>
        <end position="44"/>
    </location>
</feature>
<gene>
    <name evidence="2" type="ORF">M427DRAFT_72101</name>
</gene>
<dbReference type="Proteomes" id="UP000070544">
    <property type="component" value="Unassembled WGS sequence"/>
</dbReference>
<name>A0A139A654_GONPJ</name>
<dbReference type="EMBL" id="KQ965789">
    <property type="protein sequence ID" value="KXS12277.1"/>
    <property type="molecule type" value="Genomic_DNA"/>
</dbReference>
<sequence length="344" mass="37061">MSDEVPAPLPNIAPVDNLLDLQLWTNGVTLASSLAQVLIVLIFLQEWNVLPSYLKWLGLGSLLSTLFASVSSIASNMNACDTLFVSGCYFYQLGKLLGWLTYLIRIWSLSGRNRSLLVISTCFGAFTMALNLSFCVRITGVRALPRLCAPALATSGTLDSFSDSAGPISMIFFPLYLAVIHVVYLRKFSKSSKLAVRAGMDGAHLKLQSFMNMFGRSVFVLVLEAVLLGAKNFLTGSTNAVLFFIALWGGQVFLDLAYVIYIKSFALDLRRASAGSTSNSDAEAPRKPSKDALLRNKGPGAASAWVPPVVTGFQKVDILGQGGKGMATVDMSRAFKSALDDSEA</sequence>
<reference evidence="2 3" key="1">
    <citation type="journal article" date="2015" name="Genome Biol. Evol.">
        <title>Phylogenomic analyses indicate that early fungi evolved digesting cell walls of algal ancestors of land plants.</title>
        <authorList>
            <person name="Chang Y."/>
            <person name="Wang S."/>
            <person name="Sekimoto S."/>
            <person name="Aerts A.L."/>
            <person name="Choi C."/>
            <person name="Clum A."/>
            <person name="LaButti K.M."/>
            <person name="Lindquist E.A."/>
            <person name="Yee Ngan C."/>
            <person name="Ohm R.A."/>
            <person name="Salamov A.A."/>
            <person name="Grigoriev I.V."/>
            <person name="Spatafora J.W."/>
            <person name="Berbee M.L."/>
        </authorList>
    </citation>
    <scope>NUCLEOTIDE SEQUENCE [LARGE SCALE GENOMIC DNA]</scope>
    <source>
        <strain evidence="2 3">JEL478</strain>
    </source>
</reference>